<sequence>MKFAKDLMDLLLKGGFRLTKWCSSNKKVRASIPEAERAGPSLNLDLDQLPVKRALGLHWTVEDDTFKFSIVKLDNPETKRGVLATIASLYATPITLATFSLLCCLQIEDGRLKLALNSSLAKQRLDSTERKLLMDPELAAAYQGVIINNEYLEKGYIRQVPLDEPKPECEWLLPHFPVVRPERAQQKFELFSTHR</sequence>
<dbReference type="PANTHER" id="PTHR47331:SF1">
    <property type="entry name" value="GAG-LIKE PROTEIN"/>
    <property type="match status" value="1"/>
</dbReference>
<proteinExistence type="predicted"/>
<dbReference type="OrthoDB" id="5980629at2759"/>
<dbReference type="EMBL" id="CACRXK020004495">
    <property type="protein sequence ID" value="CAB4002955.1"/>
    <property type="molecule type" value="Genomic_DNA"/>
</dbReference>
<dbReference type="AlphaFoldDB" id="A0A6S7HAX2"/>
<name>A0A6S7HAX2_PARCT</name>
<accession>A0A6S7HAX2</accession>
<gene>
    <name evidence="1" type="ORF">PACLA_8A038321</name>
</gene>
<dbReference type="PANTHER" id="PTHR47331">
    <property type="entry name" value="PHD-TYPE DOMAIN-CONTAINING PROTEIN"/>
    <property type="match status" value="1"/>
</dbReference>
<protein>
    <submittedName>
        <fullName evidence="1">Uncharacterized protein</fullName>
    </submittedName>
</protein>
<reference evidence="1" key="1">
    <citation type="submission" date="2020-04" db="EMBL/GenBank/DDBJ databases">
        <authorList>
            <person name="Alioto T."/>
            <person name="Alioto T."/>
            <person name="Gomez Garrido J."/>
        </authorList>
    </citation>
    <scope>NUCLEOTIDE SEQUENCE</scope>
    <source>
        <strain evidence="1">A484AB</strain>
    </source>
</reference>
<comment type="caution">
    <text evidence="1">The sequence shown here is derived from an EMBL/GenBank/DDBJ whole genome shotgun (WGS) entry which is preliminary data.</text>
</comment>
<evidence type="ECO:0000313" key="1">
    <source>
        <dbReference type="EMBL" id="CAB4002955.1"/>
    </source>
</evidence>
<organism evidence="1 2">
    <name type="scientific">Paramuricea clavata</name>
    <name type="common">Red gorgonian</name>
    <name type="synonym">Violescent sea-whip</name>
    <dbReference type="NCBI Taxonomy" id="317549"/>
    <lineage>
        <taxon>Eukaryota</taxon>
        <taxon>Metazoa</taxon>
        <taxon>Cnidaria</taxon>
        <taxon>Anthozoa</taxon>
        <taxon>Octocorallia</taxon>
        <taxon>Malacalcyonacea</taxon>
        <taxon>Plexauridae</taxon>
        <taxon>Paramuricea</taxon>
    </lineage>
</organism>
<evidence type="ECO:0000313" key="2">
    <source>
        <dbReference type="Proteomes" id="UP001152795"/>
    </source>
</evidence>
<dbReference type="Proteomes" id="UP001152795">
    <property type="component" value="Unassembled WGS sequence"/>
</dbReference>
<keyword evidence="2" id="KW-1185">Reference proteome</keyword>